<name>A0A329QLG9_9ACTN</name>
<dbReference type="InterPro" id="IPR005467">
    <property type="entry name" value="His_kinase_dom"/>
</dbReference>
<dbReference type="SMART" id="SM00388">
    <property type="entry name" value="HisKA"/>
    <property type="match status" value="1"/>
</dbReference>
<keyword evidence="8" id="KW-0472">Membrane</keyword>
<proteinExistence type="predicted"/>
<dbReference type="Pfam" id="PF02518">
    <property type="entry name" value="HATPase_c"/>
    <property type="match status" value="1"/>
</dbReference>
<dbReference type="InterPro" id="IPR003661">
    <property type="entry name" value="HisK_dim/P_dom"/>
</dbReference>
<evidence type="ECO:0000256" key="2">
    <source>
        <dbReference type="ARBA" id="ARBA00004236"/>
    </source>
</evidence>
<dbReference type="AlphaFoldDB" id="A0A329QLG9"/>
<dbReference type="RefSeq" id="WP_112258736.1">
    <property type="nucleotide sequence ID" value="NZ_QMIG01000013.1"/>
</dbReference>
<dbReference type="Proteomes" id="UP000250462">
    <property type="component" value="Unassembled WGS sequence"/>
</dbReference>
<dbReference type="SUPFAM" id="SSF55874">
    <property type="entry name" value="ATPase domain of HSP90 chaperone/DNA topoisomerase II/histidine kinase"/>
    <property type="match status" value="1"/>
</dbReference>
<comment type="subcellular location">
    <subcellularLocation>
        <location evidence="2">Cell membrane</location>
    </subcellularLocation>
</comment>
<accession>A0A329QLG9</accession>
<evidence type="ECO:0000256" key="3">
    <source>
        <dbReference type="ARBA" id="ARBA00012438"/>
    </source>
</evidence>
<feature type="domain" description="Histidine kinase" evidence="9">
    <location>
        <begin position="99"/>
        <end position="317"/>
    </location>
</feature>
<sequence>MSSLEPAQRPRIRASTAVLVAAPALVGVAAAIVLLVAVPHLDLGIWITLWGAALAAGLLVTAVMLVRLAVQSRIARAYRAGFDEAHRVASEGHHQFLLRLDHELKNPVTAIQAGLANLAGLVDGTRDSGASAAFDSLSIQTQRVADLVADLRKLAELETRPIEQDPVDLAEVLAEVRDAALELTGDDERTIALTLPQAPWPLASVPGDRDLLFLAFYNLLANALKFTDDADTIEIRAHDDGSHVAVEVADTGIGIPDDEVDDVWNELARGRAARGTAGMGLGLSMVRVVVTRHGGTVSVRSREGHGTVMSVRLPAAVGAA</sequence>
<dbReference type="EC" id="2.7.13.3" evidence="3"/>
<dbReference type="GO" id="GO:0000155">
    <property type="term" value="F:phosphorelay sensor kinase activity"/>
    <property type="evidence" value="ECO:0007669"/>
    <property type="project" value="InterPro"/>
</dbReference>
<dbReference type="SUPFAM" id="SSF47384">
    <property type="entry name" value="Homodimeric domain of signal transducing histidine kinase"/>
    <property type="match status" value="1"/>
</dbReference>
<evidence type="ECO:0000256" key="8">
    <source>
        <dbReference type="SAM" id="Phobius"/>
    </source>
</evidence>
<evidence type="ECO:0000256" key="6">
    <source>
        <dbReference type="ARBA" id="ARBA00022777"/>
    </source>
</evidence>
<evidence type="ECO:0000313" key="11">
    <source>
        <dbReference type="Proteomes" id="UP000250462"/>
    </source>
</evidence>
<dbReference type="Gene3D" id="3.30.565.10">
    <property type="entry name" value="Histidine kinase-like ATPase, C-terminal domain"/>
    <property type="match status" value="1"/>
</dbReference>
<dbReference type="SMART" id="SM00387">
    <property type="entry name" value="HATPase_c"/>
    <property type="match status" value="1"/>
</dbReference>
<dbReference type="GO" id="GO:0005886">
    <property type="term" value="C:plasma membrane"/>
    <property type="evidence" value="ECO:0007669"/>
    <property type="project" value="UniProtKB-SubCell"/>
</dbReference>
<gene>
    <name evidence="10" type="ORF">DPM12_12850</name>
</gene>
<keyword evidence="7" id="KW-0902">Two-component regulatory system</keyword>
<reference evidence="10 11" key="1">
    <citation type="submission" date="2018-06" db="EMBL/GenBank/DDBJ databases">
        <title>Phytoactinopolyspora halophila sp. nov., a novel halophilic actinomycete isolated from a saline soil in China.</title>
        <authorList>
            <person name="Tang S.-K."/>
        </authorList>
    </citation>
    <scope>NUCLEOTIDE SEQUENCE [LARGE SCALE GENOMIC DNA]</scope>
    <source>
        <strain evidence="10 11">YIM 96934</strain>
    </source>
</reference>
<organism evidence="10 11">
    <name type="scientific">Phytoactinopolyspora halophila</name>
    <dbReference type="NCBI Taxonomy" id="1981511"/>
    <lineage>
        <taxon>Bacteria</taxon>
        <taxon>Bacillati</taxon>
        <taxon>Actinomycetota</taxon>
        <taxon>Actinomycetes</taxon>
        <taxon>Jiangellales</taxon>
        <taxon>Jiangellaceae</taxon>
        <taxon>Phytoactinopolyspora</taxon>
    </lineage>
</organism>
<evidence type="ECO:0000259" key="9">
    <source>
        <dbReference type="PROSITE" id="PS50109"/>
    </source>
</evidence>
<keyword evidence="4" id="KW-0597">Phosphoprotein</keyword>
<dbReference type="PANTHER" id="PTHR43711:SF1">
    <property type="entry name" value="HISTIDINE KINASE 1"/>
    <property type="match status" value="1"/>
</dbReference>
<dbReference type="InterPro" id="IPR004358">
    <property type="entry name" value="Sig_transdc_His_kin-like_C"/>
</dbReference>
<keyword evidence="5" id="KW-0808">Transferase</keyword>
<feature type="transmembrane region" description="Helical" evidence="8">
    <location>
        <begin position="43"/>
        <end position="70"/>
    </location>
</feature>
<comment type="catalytic activity">
    <reaction evidence="1">
        <text>ATP + protein L-histidine = ADP + protein N-phospho-L-histidine.</text>
        <dbReference type="EC" id="2.7.13.3"/>
    </reaction>
</comment>
<evidence type="ECO:0000256" key="1">
    <source>
        <dbReference type="ARBA" id="ARBA00000085"/>
    </source>
</evidence>
<dbReference type="InterPro" id="IPR003594">
    <property type="entry name" value="HATPase_dom"/>
</dbReference>
<feature type="transmembrane region" description="Helical" evidence="8">
    <location>
        <begin position="12"/>
        <end position="37"/>
    </location>
</feature>
<dbReference type="InterPro" id="IPR050736">
    <property type="entry name" value="Sensor_HK_Regulatory"/>
</dbReference>
<dbReference type="PROSITE" id="PS50109">
    <property type="entry name" value="HIS_KIN"/>
    <property type="match status" value="1"/>
</dbReference>
<dbReference type="CDD" id="cd00082">
    <property type="entry name" value="HisKA"/>
    <property type="match status" value="1"/>
</dbReference>
<dbReference type="CDD" id="cd00075">
    <property type="entry name" value="HATPase"/>
    <property type="match status" value="1"/>
</dbReference>
<dbReference type="InterPro" id="IPR036890">
    <property type="entry name" value="HATPase_C_sf"/>
</dbReference>
<keyword evidence="8" id="KW-0812">Transmembrane</keyword>
<evidence type="ECO:0000313" key="10">
    <source>
        <dbReference type="EMBL" id="RAW13225.1"/>
    </source>
</evidence>
<evidence type="ECO:0000256" key="5">
    <source>
        <dbReference type="ARBA" id="ARBA00022679"/>
    </source>
</evidence>
<keyword evidence="6 10" id="KW-0418">Kinase</keyword>
<dbReference type="PANTHER" id="PTHR43711">
    <property type="entry name" value="TWO-COMPONENT HISTIDINE KINASE"/>
    <property type="match status" value="1"/>
</dbReference>
<protein>
    <recommendedName>
        <fullName evidence="3">histidine kinase</fullName>
        <ecNumber evidence="3">2.7.13.3</ecNumber>
    </recommendedName>
</protein>
<dbReference type="EMBL" id="QMIG01000013">
    <property type="protein sequence ID" value="RAW13225.1"/>
    <property type="molecule type" value="Genomic_DNA"/>
</dbReference>
<evidence type="ECO:0000256" key="7">
    <source>
        <dbReference type="ARBA" id="ARBA00023012"/>
    </source>
</evidence>
<dbReference type="InterPro" id="IPR036097">
    <property type="entry name" value="HisK_dim/P_sf"/>
</dbReference>
<dbReference type="OrthoDB" id="9786919at2"/>
<evidence type="ECO:0000256" key="4">
    <source>
        <dbReference type="ARBA" id="ARBA00022553"/>
    </source>
</evidence>
<dbReference type="PRINTS" id="PR00344">
    <property type="entry name" value="BCTRLSENSOR"/>
</dbReference>
<keyword evidence="11" id="KW-1185">Reference proteome</keyword>
<comment type="caution">
    <text evidence="10">The sequence shown here is derived from an EMBL/GenBank/DDBJ whole genome shotgun (WGS) entry which is preliminary data.</text>
</comment>
<keyword evidence="8" id="KW-1133">Transmembrane helix</keyword>